<reference evidence="4 5" key="1">
    <citation type="submission" date="2019-01" db="EMBL/GenBank/DDBJ databases">
        <title>Oerskovia turbata Genome sequencing and assembly.</title>
        <authorList>
            <person name="Dou T."/>
        </authorList>
    </citation>
    <scope>NUCLEOTIDE SEQUENCE [LARGE SCALE GENOMIC DNA]</scope>
    <source>
        <strain evidence="3 4">JCM12123</strain>
        <strain evidence="2 5">JCM3160</strain>
    </source>
</reference>
<feature type="region of interest" description="Disordered" evidence="1">
    <location>
        <begin position="1"/>
        <end position="25"/>
    </location>
</feature>
<dbReference type="AlphaFoldDB" id="A0A4Q1L2K4"/>
<dbReference type="EMBL" id="SDJR01000004">
    <property type="protein sequence ID" value="RXR26362.1"/>
    <property type="molecule type" value="Genomic_DNA"/>
</dbReference>
<sequence>MAAGPQAPQRSSQPDHHPAREEHPMNYIRSIYVDHPGTSNQHITHVGWSATPTGPLTTTTREQVHAWITEGHTFRSLSPQQTQADVVPKTSPTGTRYIATVADGRETNNLLTLPHF</sequence>
<dbReference type="Proteomes" id="UP000289805">
    <property type="component" value="Unassembled WGS sequence"/>
</dbReference>
<evidence type="ECO:0000313" key="5">
    <source>
        <dbReference type="Proteomes" id="UP000290517"/>
    </source>
</evidence>
<protein>
    <submittedName>
        <fullName evidence="3">DUF3892 domain-containing protein</fullName>
    </submittedName>
</protein>
<dbReference type="OrthoDB" id="5146175at2"/>
<feature type="compositionally biased region" description="Basic and acidic residues" evidence="1">
    <location>
        <begin position="13"/>
        <end position="24"/>
    </location>
</feature>
<dbReference type="EMBL" id="SDJQ01000002">
    <property type="protein sequence ID" value="RXR36537.1"/>
    <property type="molecule type" value="Genomic_DNA"/>
</dbReference>
<evidence type="ECO:0000313" key="4">
    <source>
        <dbReference type="Proteomes" id="UP000289805"/>
    </source>
</evidence>
<evidence type="ECO:0000313" key="3">
    <source>
        <dbReference type="EMBL" id="RXR36537.1"/>
    </source>
</evidence>
<keyword evidence="5" id="KW-1185">Reference proteome</keyword>
<accession>A0A4Q1L2K4</accession>
<gene>
    <name evidence="2" type="ORF">EQW73_08565</name>
    <name evidence="3" type="ORF">EQW78_01625</name>
</gene>
<dbReference type="Pfam" id="PF13031">
    <property type="entry name" value="DUF3892"/>
    <property type="match status" value="1"/>
</dbReference>
<proteinExistence type="predicted"/>
<dbReference type="Proteomes" id="UP000290517">
    <property type="component" value="Unassembled WGS sequence"/>
</dbReference>
<evidence type="ECO:0000313" key="2">
    <source>
        <dbReference type="EMBL" id="RXR26362.1"/>
    </source>
</evidence>
<evidence type="ECO:0000256" key="1">
    <source>
        <dbReference type="SAM" id="MobiDB-lite"/>
    </source>
</evidence>
<dbReference type="STRING" id="1713.GCA_000718325_02663"/>
<name>A0A4Q1L2K4_9CELL</name>
<dbReference type="InterPro" id="IPR024997">
    <property type="entry name" value="DUF3892"/>
</dbReference>
<comment type="caution">
    <text evidence="3">The sequence shown here is derived from an EMBL/GenBank/DDBJ whole genome shotgun (WGS) entry which is preliminary data.</text>
</comment>
<organism evidence="3 4">
    <name type="scientific">Oerskovia turbata</name>
    <dbReference type="NCBI Taxonomy" id="1713"/>
    <lineage>
        <taxon>Bacteria</taxon>
        <taxon>Bacillati</taxon>
        <taxon>Actinomycetota</taxon>
        <taxon>Actinomycetes</taxon>
        <taxon>Micrococcales</taxon>
        <taxon>Cellulomonadaceae</taxon>
        <taxon>Oerskovia</taxon>
    </lineage>
</organism>